<name>A0ACB0KM53_TRIPR</name>
<gene>
    <name evidence="1" type="ORF">MILVUS5_LOCUS24706</name>
</gene>
<protein>
    <submittedName>
        <fullName evidence="1">Uncharacterized protein</fullName>
    </submittedName>
</protein>
<comment type="caution">
    <text evidence="1">The sequence shown here is derived from an EMBL/GenBank/DDBJ whole genome shotgun (WGS) entry which is preliminary data.</text>
</comment>
<dbReference type="EMBL" id="CASHSV030000311">
    <property type="protein sequence ID" value="CAJ2658320.1"/>
    <property type="molecule type" value="Genomic_DNA"/>
</dbReference>
<proteinExistence type="predicted"/>
<reference evidence="1" key="1">
    <citation type="submission" date="2023-10" db="EMBL/GenBank/DDBJ databases">
        <authorList>
            <person name="Rodriguez Cubillos JULIANA M."/>
            <person name="De Vega J."/>
        </authorList>
    </citation>
    <scope>NUCLEOTIDE SEQUENCE</scope>
</reference>
<accession>A0ACB0KM53</accession>
<evidence type="ECO:0000313" key="1">
    <source>
        <dbReference type="EMBL" id="CAJ2658320.1"/>
    </source>
</evidence>
<sequence length="478" mass="53342">MDNVDWDLSSIVRSCKSNTFANPPPFCDTPLQNLTTTITTTTNSIVSPVNITPLSFDDSIFNQENSSVANTQTMDNDWDLSYIVRSCKATTFRNPSTFCETPPQNLTTTITATTTNSRVSPINTTPSCFVDITSSQENSSISFTPLKPNDSIDLNNLRANFNSTTHIPTATSIPITFTSTTSIHITPNTITNNNTSVHVPNQNSTSFDFSTLINQHQMQQSEFTEKDSFISIFNPTTSILTLGTTMTTSAITPPTTFTTPTTTINTHTITPTHRQQPKRQSRKRNYYKCSSSKDCPARKQIEKSKIEENTYVVTYRGKHNHQKPEVKQNSNIGTSRNNSSEVRLPIVRQAGSSQNFKNLSSPNVGMVRFDQSESNNAQVLDVHSKIELNESQSHVVGEAGSSQNVQKIDTHNMMVLQRYELERSNAQNFLGELEIPYSETNFIENNNDDDDILIPNMSVMSKDFLLDFNHLNGGYVLP</sequence>
<organism evidence="1 2">
    <name type="scientific">Trifolium pratense</name>
    <name type="common">Red clover</name>
    <dbReference type="NCBI Taxonomy" id="57577"/>
    <lineage>
        <taxon>Eukaryota</taxon>
        <taxon>Viridiplantae</taxon>
        <taxon>Streptophyta</taxon>
        <taxon>Embryophyta</taxon>
        <taxon>Tracheophyta</taxon>
        <taxon>Spermatophyta</taxon>
        <taxon>Magnoliopsida</taxon>
        <taxon>eudicotyledons</taxon>
        <taxon>Gunneridae</taxon>
        <taxon>Pentapetalae</taxon>
        <taxon>rosids</taxon>
        <taxon>fabids</taxon>
        <taxon>Fabales</taxon>
        <taxon>Fabaceae</taxon>
        <taxon>Papilionoideae</taxon>
        <taxon>50 kb inversion clade</taxon>
        <taxon>NPAAA clade</taxon>
        <taxon>Hologalegina</taxon>
        <taxon>IRL clade</taxon>
        <taxon>Trifolieae</taxon>
        <taxon>Trifolium</taxon>
    </lineage>
</organism>
<evidence type="ECO:0000313" key="2">
    <source>
        <dbReference type="Proteomes" id="UP001177021"/>
    </source>
</evidence>
<dbReference type="Proteomes" id="UP001177021">
    <property type="component" value="Unassembled WGS sequence"/>
</dbReference>
<keyword evidence="2" id="KW-1185">Reference proteome</keyword>